<feature type="region of interest" description="Disordered" evidence="3">
    <location>
        <begin position="26"/>
        <end position="50"/>
    </location>
</feature>
<dbReference type="InterPro" id="IPR046357">
    <property type="entry name" value="PPIase_dom_sf"/>
</dbReference>
<evidence type="ECO:0000313" key="5">
    <source>
        <dbReference type="EMBL" id="WNG51481.1"/>
    </source>
</evidence>
<keyword evidence="2 5" id="KW-0413">Isomerase</keyword>
<reference evidence="5 6" key="1">
    <citation type="submission" date="2019-08" db="EMBL/GenBank/DDBJ databases">
        <title>Archangium and Cystobacter genomes.</title>
        <authorList>
            <person name="Chen I.-C.K."/>
            <person name="Wielgoss S."/>
        </authorList>
    </citation>
    <scope>NUCLEOTIDE SEQUENCE [LARGE SCALE GENOMIC DNA]</scope>
    <source>
        <strain evidence="5 6">Cbm 6</strain>
    </source>
</reference>
<dbReference type="GO" id="GO:0016853">
    <property type="term" value="F:isomerase activity"/>
    <property type="evidence" value="ECO:0007669"/>
    <property type="project" value="UniProtKB-KW"/>
</dbReference>
<dbReference type="SUPFAM" id="SSF109998">
    <property type="entry name" value="Triger factor/SurA peptide-binding domain-like"/>
    <property type="match status" value="1"/>
</dbReference>
<gene>
    <name evidence="5" type="ORF">F0U60_50645</name>
</gene>
<evidence type="ECO:0000259" key="4">
    <source>
        <dbReference type="Pfam" id="PF05698"/>
    </source>
</evidence>
<proteinExistence type="predicted"/>
<organism evidence="5 6">
    <name type="scientific">Archangium minus</name>
    <dbReference type="NCBI Taxonomy" id="83450"/>
    <lineage>
        <taxon>Bacteria</taxon>
        <taxon>Pseudomonadati</taxon>
        <taxon>Myxococcota</taxon>
        <taxon>Myxococcia</taxon>
        <taxon>Myxococcales</taxon>
        <taxon>Cystobacterineae</taxon>
        <taxon>Archangiaceae</taxon>
        <taxon>Archangium</taxon>
    </lineage>
</organism>
<sequence>MSTSSDSTGNGKGMTLTELQGMRLLQRSPGMQSLESAEPTKLPPVLEAPSLEGLEVTAPTVEPVTEDDLMERFSALCRERSPRRERAPGEDVALGDDVLLNVLGYANGRLIPFSVRTDWWTEATPDPTFPGFFEALVGAKVGLSIAVSIILPDTYAVEALRGAEARFLVDVKAAREVTLLTDESPELLSVLELGSTLDEVMENIAQQLAYEHEQQAQHDLQERVLDEVVERTRVDVPQNLIDEEIRRAWTESEYPQLALRNFEQQELQEAVEGWLSDPFTRLDAERRLRISLGLQAILARDQVQPKEEDLVALIDNLAEITQTTREELGRLLQSDPTVMRRFESLALHKMAVDHVLSKVKLVPG</sequence>
<evidence type="ECO:0000256" key="3">
    <source>
        <dbReference type="SAM" id="MobiDB-lite"/>
    </source>
</evidence>
<keyword evidence="1" id="KW-0697">Rotamase</keyword>
<dbReference type="EMBL" id="CP043494">
    <property type="protein sequence ID" value="WNG51481.1"/>
    <property type="molecule type" value="Genomic_DNA"/>
</dbReference>
<keyword evidence="6" id="KW-1185">Reference proteome</keyword>
<evidence type="ECO:0000256" key="1">
    <source>
        <dbReference type="ARBA" id="ARBA00023110"/>
    </source>
</evidence>
<evidence type="ECO:0000313" key="6">
    <source>
        <dbReference type="Proteomes" id="UP001611383"/>
    </source>
</evidence>
<dbReference type="SUPFAM" id="SSF54534">
    <property type="entry name" value="FKBP-like"/>
    <property type="match status" value="1"/>
</dbReference>
<feature type="domain" description="Trigger factor C-terminal" evidence="4">
    <location>
        <begin position="196"/>
        <end position="356"/>
    </location>
</feature>
<dbReference type="Proteomes" id="UP001611383">
    <property type="component" value="Chromosome"/>
</dbReference>
<evidence type="ECO:0000256" key="2">
    <source>
        <dbReference type="ARBA" id="ARBA00023235"/>
    </source>
</evidence>
<dbReference type="InterPro" id="IPR008880">
    <property type="entry name" value="Trigger_fac_C"/>
</dbReference>
<dbReference type="RefSeq" id="WP_395811742.1">
    <property type="nucleotide sequence ID" value="NZ_CP043494.1"/>
</dbReference>
<dbReference type="Gene3D" id="3.10.50.40">
    <property type="match status" value="1"/>
</dbReference>
<accession>A0ABY9X7Y5</accession>
<dbReference type="Gene3D" id="1.10.3120.10">
    <property type="entry name" value="Trigger factor, C-terminal domain"/>
    <property type="match status" value="1"/>
</dbReference>
<dbReference type="InterPro" id="IPR037041">
    <property type="entry name" value="Trigger_fac_C_sf"/>
</dbReference>
<protein>
    <submittedName>
        <fullName evidence="5">Peptidylprolyl isomerase</fullName>
    </submittedName>
</protein>
<name>A0ABY9X7Y5_9BACT</name>
<dbReference type="Pfam" id="PF05698">
    <property type="entry name" value="Trigger_C"/>
    <property type="match status" value="1"/>
</dbReference>
<dbReference type="InterPro" id="IPR027304">
    <property type="entry name" value="Trigger_fact/SurA_dom_sf"/>
</dbReference>